<dbReference type="Gene3D" id="1.10.10.10">
    <property type="entry name" value="Winged helix-like DNA-binding domain superfamily/Winged helix DNA-binding domain"/>
    <property type="match status" value="1"/>
</dbReference>
<keyword evidence="3" id="KW-1185">Reference proteome</keyword>
<evidence type="ECO:0000259" key="1">
    <source>
        <dbReference type="Pfam" id="PF03551"/>
    </source>
</evidence>
<gene>
    <name evidence="2" type="ORF">Pth03_63280</name>
</gene>
<dbReference type="InterPro" id="IPR052509">
    <property type="entry name" value="Metal_resp_DNA-bind_regulator"/>
</dbReference>
<organism evidence="2 3">
    <name type="scientific">Planotetraspora thailandica</name>
    <dbReference type="NCBI Taxonomy" id="487172"/>
    <lineage>
        <taxon>Bacteria</taxon>
        <taxon>Bacillati</taxon>
        <taxon>Actinomycetota</taxon>
        <taxon>Actinomycetes</taxon>
        <taxon>Streptosporangiales</taxon>
        <taxon>Streptosporangiaceae</taxon>
        <taxon>Planotetraspora</taxon>
    </lineage>
</organism>
<dbReference type="InterPro" id="IPR036390">
    <property type="entry name" value="WH_DNA-bd_sf"/>
</dbReference>
<dbReference type="RefSeq" id="WP_203948049.1">
    <property type="nucleotide sequence ID" value="NZ_BOOR01000057.1"/>
</dbReference>
<dbReference type="InterPro" id="IPR036388">
    <property type="entry name" value="WH-like_DNA-bd_sf"/>
</dbReference>
<dbReference type="SUPFAM" id="SSF46785">
    <property type="entry name" value="Winged helix' DNA-binding domain"/>
    <property type="match status" value="1"/>
</dbReference>
<name>A0A8J3V522_9ACTN</name>
<dbReference type="EMBL" id="BOOR01000057">
    <property type="protein sequence ID" value="GII57939.1"/>
    <property type="molecule type" value="Genomic_DNA"/>
</dbReference>
<accession>A0A8J3V522</accession>
<sequence>MTTPPTGSPLALTVLALLQYKPLHPYGVQRLIKQWGKDKVVNVGQRTSLYRTIDRLTAAGLIKVREMERDQAYPERTVYEITDSGRAVAREWLLDMLAMPKREFPEFPAALSHLLMLTPLEIRDALERRARTLDEALATLDTEMSAETGHGLPRIAMLEAEYLRTVTAAELQWLRAVIDDLGGGNLNWSAADLLAFAEGPE</sequence>
<dbReference type="Pfam" id="PF03551">
    <property type="entry name" value="PadR"/>
    <property type="match status" value="1"/>
</dbReference>
<reference evidence="2" key="1">
    <citation type="submission" date="2021-01" db="EMBL/GenBank/DDBJ databases">
        <title>Whole genome shotgun sequence of Planotetraspora thailandica NBRC 104271.</title>
        <authorList>
            <person name="Komaki H."/>
            <person name="Tamura T."/>
        </authorList>
    </citation>
    <scope>NUCLEOTIDE SEQUENCE</scope>
    <source>
        <strain evidence="2">NBRC 104271</strain>
    </source>
</reference>
<feature type="domain" description="Transcription regulator PadR N-terminal" evidence="1">
    <location>
        <begin position="14"/>
        <end position="90"/>
    </location>
</feature>
<evidence type="ECO:0000313" key="2">
    <source>
        <dbReference type="EMBL" id="GII57939.1"/>
    </source>
</evidence>
<dbReference type="PANTHER" id="PTHR33169:SF14">
    <property type="entry name" value="TRANSCRIPTIONAL REGULATOR RV3488"/>
    <property type="match status" value="1"/>
</dbReference>
<evidence type="ECO:0000313" key="3">
    <source>
        <dbReference type="Proteomes" id="UP000605992"/>
    </source>
</evidence>
<dbReference type="PANTHER" id="PTHR33169">
    <property type="entry name" value="PADR-FAMILY TRANSCRIPTIONAL REGULATOR"/>
    <property type="match status" value="1"/>
</dbReference>
<proteinExistence type="predicted"/>
<dbReference type="InterPro" id="IPR005149">
    <property type="entry name" value="Tscrpt_reg_PadR_N"/>
</dbReference>
<comment type="caution">
    <text evidence="2">The sequence shown here is derived from an EMBL/GenBank/DDBJ whole genome shotgun (WGS) entry which is preliminary data.</text>
</comment>
<protein>
    <submittedName>
        <fullName evidence="2">PadR family transcriptional regulator</fullName>
    </submittedName>
</protein>
<dbReference type="AlphaFoldDB" id="A0A8J3V522"/>
<dbReference type="Proteomes" id="UP000605992">
    <property type="component" value="Unassembled WGS sequence"/>
</dbReference>